<reference evidence="2" key="1">
    <citation type="journal article" date="2020" name="Stud. Mycol.">
        <title>101 Dothideomycetes genomes: a test case for predicting lifestyles and emergence of pathogens.</title>
        <authorList>
            <person name="Haridas S."/>
            <person name="Albert R."/>
            <person name="Binder M."/>
            <person name="Bloem J."/>
            <person name="Labutti K."/>
            <person name="Salamov A."/>
            <person name="Andreopoulos B."/>
            <person name="Baker S."/>
            <person name="Barry K."/>
            <person name="Bills G."/>
            <person name="Bluhm B."/>
            <person name="Cannon C."/>
            <person name="Castanera R."/>
            <person name="Culley D."/>
            <person name="Daum C."/>
            <person name="Ezra D."/>
            <person name="Gonzalez J."/>
            <person name="Henrissat B."/>
            <person name="Kuo A."/>
            <person name="Liang C."/>
            <person name="Lipzen A."/>
            <person name="Lutzoni F."/>
            <person name="Magnuson J."/>
            <person name="Mondo S."/>
            <person name="Nolan M."/>
            <person name="Ohm R."/>
            <person name="Pangilinan J."/>
            <person name="Park H.-J."/>
            <person name="Ramirez L."/>
            <person name="Alfaro M."/>
            <person name="Sun H."/>
            <person name="Tritt A."/>
            <person name="Yoshinaga Y."/>
            <person name="Zwiers L.-H."/>
            <person name="Turgeon B."/>
            <person name="Goodwin S."/>
            <person name="Spatafora J."/>
            <person name="Crous P."/>
            <person name="Grigoriev I."/>
        </authorList>
    </citation>
    <scope>NUCLEOTIDE SEQUENCE</scope>
    <source>
        <strain evidence="2">CBS 116435</strain>
    </source>
</reference>
<protein>
    <submittedName>
        <fullName evidence="2">Uncharacterized protein</fullName>
    </submittedName>
</protein>
<dbReference type="Proteomes" id="UP000799441">
    <property type="component" value="Unassembled WGS sequence"/>
</dbReference>
<dbReference type="AlphaFoldDB" id="A0A9P4QF69"/>
<feature type="compositionally biased region" description="Polar residues" evidence="1">
    <location>
        <begin position="56"/>
        <end position="87"/>
    </location>
</feature>
<sequence length="101" mass="10022">MTEQMKDALKGQGGTALSLTTAARIGGLQSVSSAVGDAIGGGIDTRGSKSKKSDEAGQSISSMGKSPGPTTEGTSIGGDQQVKNMASGNADHLGLGMRKQL</sequence>
<proteinExistence type="predicted"/>
<comment type="caution">
    <text evidence="2">The sequence shown here is derived from an EMBL/GenBank/DDBJ whole genome shotgun (WGS) entry which is preliminary data.</text>
</comment>
<keyword evidence="3" id="KW-1185">Reference proteome</keyword>
<organism evidence="2 3">
    <name type="scientific">Polychaeton citri CBS 116435</name>
    <dbReference type="NCBI Taxonomy" id="1314669"/>
    <lineage>
        <taxon>Eukaryota</taxon>
        <taxon>Fungi</taxon>
        <taxon>Dikarya</taxon>
        <taxon>Ascomycota</taxon>
        <taxon>Pezizomycotina</taxon>
        <taxon>Dothideomycetes</taxon>
        <taxon>Dothideomycetidae</taxon>
        <taxon>Capnodiales</taxon>
        <taxon>Capnodiaceae</taxon>
        <taxon>Polychaeton</taxon>
    </lineage>
</organism>
<dbReference type="EMBL" id="MU003771">
    <property type="protein sequence ID" value="KAF2724523.1"/>
    <property type="molecule type" value="Genomic_DNA"/>
</dbReference>
<evidence type="ECO:0000313" key="3">
    <source>
        <dbReference type="Proteomes" id="UP000799441"/>
    </source>
</evidence>
<evidence type="ECO:0000313" key="2">
    <source>
        <dbReference type="EMBL" id="KAF2724523.1"/>
    </source>
</evidence>
<accession>A0A9P4QF69</accession>
<evidence type="ECO:0000256" key="1">
    <source>
        <dbReference type="SAM" id="MobiDB-lite"/>
    </source>
</evidence>
<gene>
    <name evidence="2" type="ORF">K431DRAFT_291613</name>
</gene>
<dbReference type="OrthoDB" id="3649678at2759"/>
<name>A0A9P4QF69_9PEZI</name>
<feature type="region of interest" description="Disordered" evidence="1">
    <location>
        <begin position="30"/>
        <end position="101"/>
    </location>
</feature>